<protein>
    <submittedName>
        <fullName evidence="1">Uncharacterized protein</fullName>
    </submittedName>
</protein>
<reference evidence="1" key="2">
    <citation type="submission" date="2020-05" db="UniProtKB">
        <authorList>
            <consortium name="EnsemblMetazoa"/>
        </authorList>
    </citation>
    <scope>IDENTIFICATION</scope>
    <source>
        <strain evidence="1">IAEA</strain>
    </source>
</reference>
<evidence type="ECO:0000313" key="2">
    <source>
        <dbReference type="Proteomes" id="UP000092460"/>
    </source>
</evidence>
<dbReference type="AlphaFoldDB" id="A0A1B0AM93"/>
<proteinExistence type="predicted"/>
<evidence type="ECO:0000313" key="1">
    <source>
        <dbReference type="EnsemblMetazoa" id="GPPI001635-PA"/>
    </source>
</evidence>
<sequence>MLSKYHTRRVNDDVPLFSTYGNDIKLKKNLLTTIMLITTSGFNNENALQVVGFDIPKIIYSLINWLPKIKHTLRKSNNAPMYGQC</sequence>
<dbReference type="EnsemblMetazoa" id="GPPI001635-RA">
    <property type="protein sequence ID" value="GPPI001635-PA"/>
    <property type="gene ID" value="GPPI001635"/>
</dbReference>
<dbReference type="VEuPathDB" id="VectorBase:GPPI001635"/>
<reference evidence="2" key="1">
    <citation type="submission" date="2015-01" db="EMBL/GenBank/DDBJ databases">
        <authorList>
            <person name="Aksoy S."/>
            <person name="Warren W."/>
            <person name="Wilson R.K."/>
        </authorList>
    </citation>
    <scope>NUCLEOTIDE SEQUENCE [LARGE SCALE GENOMIC DNA]</scope>
    <source>
        <strain evidence="2">IAEA</strain>
    </source>
</reference>
<organism evidence="1 2">
    <name type="scientific">Glossina palpalis gambiensis</name>
    <dbReference type="NCBI Taxonomy" id="67801"/>
    <lineage>
        <taxon>Eukaryota</taxon>
        <taxon>Metazoa</taxon>
        <taxon>Ecdysozoa</taxon>
        <taxon>Arthropoda</taxon>
        <taxon>Hexapoda</taxon>
        <taxon>Insecta</taxon>
        <taxon>Pterygota</taxon>
        <taxon>Neoptera</taxon>
        <taxon>Endopterygota</taxon>
        <taxon>Diptera</taxon>
        <taxon>Brachycera</taxon>
        <taxon>Muscomorpha</taxon>
        <taxon>Hippoboscoidea</taxon>
        <taxon>Glossinidae</taxon>
        <taxon>Glossina</taxon>
    </lineage>
</organism>
<accession>A0A1B0AM93</accession>
<keyword evidence="2" id="KW-1185">Reference proteome</keyword>
<dbReference type="EMBL" id="JXJN01000370">
    <property type="status" value="NOT_ANNOTATED_CDS"/>
    <property type="molecule type" value="Genomic_DNA"/>
</dbReference>
<dbReference type="Proteomes" id="UP000092460">
    <property type="component" value="Unassembled WGS sequence"/>
</dbReference>
<name>A0A1B0AM93_9MUSC</name>
<dbReference type="EMBL" id="JXJN01000371">
    <property type="status" value="NOT_ANNOTATED_CDS"/>
    <property type="molecule type" value="Genomic_DNA"/>
</dbReference>